<evidence type="ECO:0000256" key="2">
    <source>
        <dbReference type="ARBA" id="ARBA00022553"/>
    </source>
</evidence>
<dbReference type="InterPro" id="IPR020845">
    <property type="entry name" value="AMP-binding_CS"/>
</dbReference>
<dbReference type="PROSITE" id="PS50075">
    <property type="entry name" value="CARRIER"/>
    <property type="match status" value="5"/>
</dbReference>
<feature type="region of interest" description="Disordered" evidence="5">
    <location>
        <begin position="1"/>
        <end position="24"/>
    </location>
</feature>
<dbReference type="Pfam" id="PF00550">
    <property type="entry name" value="PP-binding"/>
    <property type="match status" value="5"/>
</dbReference>
<feature type="domain" description="Carrier" evidence="6">
    <location>
        <begin position="3831"/>
        <end position="3907"/>
    </location>
</feature>
<dbReference type="Pfam" id="PF00501">
    <property type="entry name" value="AMP-binding"/>
    <property type="match status" value="5"/>
</dbReference>
<dbReference type="Gene3D" id="3.30.300.30">
    <property type="match status" value="5"/>
</dbReference>
<dbReference type="SUPFAM" id="SSF56801">
    <property type="entry name" value="Acetyl-CoA synthetase-like"/>
    <property type="match status" value="5"/>
</dbReference>
<keyword evidence="2" id="KW-0597">Phosphoprotein</keyword>
<keyword evidence="8" id="KW-1185">Reference proteome</keyword>
<dbReference type="CDD" id="cd19545">
    <property type="entry name" value="FUM14_C_NRPS-like"/>
    <property type="match status" value="4"/>
</dbReference>
<dbReference type="Gene3D" id="3.30.559.30">
    <property type="entry name" value="Nonribosomal peptide synthetase, condensation domain"/>
    <property type="match status" value="5"/>
</dbReference>
<evidence type="ECO:0000259" key="6">
    <source>
        <dbReference type="PROSITE" id="PS50075"/>
    </source>
</evidence>
<dbReference type="CDD" id="cd05918">
    <property type="entry name" value="A_NRPS_SidN3_like"/>
    <property type="match status" value="5"/>
</dbReference>
<dbReference type="OrthoDB" id="416786at2759"/>
<dbReference type="InterPro" id="IPR006162">
    <property type="entry name" value="Ppantetheine_attach_site"/>
</dbReference>
<dbReference type="GO" id="GO:0005737">
    <property type="term" value="C:cytoplasm"/>
    <property type="evidence" value="ECO:0007669"/>
    <property type="project" value="TreeGrafter"/>
</dbReference>
<dbReference type="GO" id="GO:0016874">
    <property type="term" value="F:ligase activity"/>
    <property type="evidence" value="ECO:0007669"/>
    <property type="project" value="UniProtKB-KW"/>
</dbReference>
<protein>
    <recommendedName>
        <fullName evidence="6">Carrier domain-containing protein</fullName>
    </recommendedName>
</protein>
<evidence type="ECO:0000256" key="1">
    <source>
        <dbReference type="ARBA" id="ARBA00022450"/>
    </source>
</evidence>
<dbReference type="InterPro" id="IPR042099">
    <property type="entry name" value="ANL_N_sf"/>
</dbReference>
<dbReference type="PANTHER" id="PTHR45527">
    <property type="entry name" value="NONRIBOSOMAL PEPTIDE SYNTHETASE"/>
    <property type="match status" value="1"/>
</dbReference>
<dbReference type="InterPro" id="IPR000873">
    <property type="entry name" value="AMP-dep_synth/lig_dom"/>
</dbReference>
<keyword evidence="1" id="KW-0596">Phosphopantetheine</keyword>
<dbReference type="SUPFAM" id="SSF47336">
    <property type="entry name" value="ACP-like"/>
    <property type="match status" value="5"/>
</dbReference>
<feature type="domain" description="Carrier" evidence="6">
    <location>
        <begin position="1690"/>
        <end position="1766"/>
    </location>
</feature>
<feature type="domain" description="Carrier" evidence="6">
    <location>
        <begin position="2752"/>
        <end position="2827"/>
    </location>
</feature>
<evidence type="ECO:0000313" key="7">
    <source>
        <dbReference type="EMBL" id="CAH0047378.1"/>
    </source>
</evidence>
<comment type="caution">
    <text evidence="7">The sequence shown here is derived from an EMBL/GenBank/DDBJ whole genome shotgun (WGS) entry which is preliminary data.</text>
</comment>
<evidence type="ECO:0000256" key="3">
    <source>
        <dbReference type="ARBA" id="ARBA00022598"/>
    </source>
</evidence>
<evidence type="ECO:0000256" key="5">
    <source>
        <dbReference type="SAM" id="MobiDB-lite"/>
    </source>
</evidence>
<feature type="domain" description="Carrier" evidence="6">
    <location>
        <begin position="588"/>
        <end position="664"/>
    </location>
</feature>
<evidence type="ECO:0000313" key="8">
    <source>
        <dbReference type="Proteomes" id="UP000775872"/>
    </source>
</evidence>
<dbReference type="Pfam" id="PF00668">
    <property type="entry name" value="Condensation"/>
    <property type="match status" value="5"/>
</dbReference>
<gene>
    <name evidence="7" type="ORF">CSOL1703_00017268</name>
</gene>
<reference evidence="7 8" key="2">
    <citation type="submission" date="2021-10" db="EMBL/GenBank/DDBJ databases">
        <authorList>
            <person name="Piombo E."/>
        </authorList>
    </citation>
    <scope>NUCLEOTIDE SEQUENCE [LARGE SCALE GENOMIC DNA]</scope>
</reference>
<dbReference type="GO" id="GO:0031177">
    <property type="term" value="F:phosphopantetheine binding"/>
    <property type="evidence" value="ECO:0007669"/>
    <property type="project" value="InterPro"/>
</dbReference>
<dbReference type="PANTHER" id="PTHR45527:SF3">
    <property type="entry name" value="SIDEROPHORE SYNTHETASE (EUROFUNG)"/>
    <property type="match status" value="1"/>
</dbReference>
<dbReference type="PROSITE" id="PS00012">
    <property type="entry name" value="PHOSPHOPANTETHEINE"/>
    <property type="match status" value="2"/>
</dbReference>
<dbReference type="FunFam" id="1.10.1200.10:FF:000005">
    <property type="entry name" value="Nonribosomal peptide synthetase 1"/>
    <property type="match status" value="3"/>
</dbReference>
<dbReference type="InterPro" id="IPR020806">
    <property type="entry name" value="PKS_PP-bd"/>
</dbReference>
<dbReference type="Proteomes" id="UP000775872">
    <property type="component" value="Unassembled WGS sequence"/>
</dbReference>
<dbReference type="Gene3D" id="1.10.1200.10">
    <property type="entry name" value="ACP-like"/>
    <property type="match status" value="5"/>
</dbReference>
<reference evidence="8" key="1">
    <citation type="submission" date="2019-06" db="EMBL/GenBank/DDBJ databases">
        <authorList>
            <person name="Broberg M."/>
        </authorList>
    </citation>
    <scope>NUCLEOTIDE SEQUENCE [LARGE SCALE GENOMIC DNA]</scope>
</reference>
<dbReference type="Gene3D" id="3.30.559.10">
    <property type="entry name" value="Chloramphenicol acetyltransferase-like domain"/>
    <property type="match status" value="5"/>
</dbReference>
<organism evidence="7 8">
    <name type="scientific">Clonostachys solani</name>
    <dbReference type="NCBI Taxonomy" id="160281"/>
    <lineage>
        <taxon>Eukaryota</taxon>
        <taxon>Fungi</taxon>
        <taxon>Dikarya</taxon>
        <taxon>Ascomycota</taxon>
        <taxon>Pezizomycotina</taxon>
        <taxon>Sordariomycetes</taxon>
        <taxon>Hypocreomycetidae</taxon>
        <taxon>Hypocreales</taxon>
        <taxon>Bionectriaceae</taxon>
        <taxon>Clonostachys</taxon>
    </lineage>
</organism>
<dbReference type="InterPro" id="IPR001242">
    <property type="entry name" value="Condensation_dom"/>
</dbReference>
<dbReference type="GO" id="GO:0043041">
    <property type="term" value="P:amino acid activation for nonribosomal peptide biosynthetic process"/>
    <property type="evidence" value="ECO:0007669"/>
    <property type="project" value="TreeGrafter"/>
</dbReference>
<comment type="similarity">
    <text evidence="4">Belongs to the NRP synthetase family.</text>
</comment>
<evidence type="ECO:0000256" key="4">
    <source>
        <dbReference type="ARBA" id="ARBA00029454"/>
    </source>
</evidence>
<dbReference type="GO" id="GO:0044550">
    <property type="term" value="P:secondary metabolite biosynthetic process"/>
    <property type="evidence" value="ECO:0007669"/>
    <property type="project" value="TreeGrafter"/>
</dbReference>
<dbReference type="InterPro" id="IPR036736">
    <property type="entry name" value="ACP-like_sf"/>
</dbReference>
<name>A0A9P0EG35_9HYPO</name>
<dbReference type="Gene3D" id="3.40.50.12780">
    <property type="entry name" value="N-terminal domain of ligase-like"/>
    <property type="match status" value="5"/>
</dbReference>
<keyword evidence="3" id="KW-0436">Ligase</keyword>
<dbReference type="PROSITE" id="PS00455">
    <property type="entry name" value="AMP_BINDING"/>
    <property type="match status" value="3"/>
</dbReference>
<feature type="domain" description="Carrier" evidence="6">
    <location>
        <begin position="4922"/>
        <end position="4998"/>
    </location>
</feature>
<dbReference type="InterPro" id="IPR009081">
    <property type="entry name" value="PP-bd_ACP"/>
</dbReference>
<proteinExistence type="inferred from homology"/>
<dbReference type="EMBL" id="CABFOC020000029">
    <property type="protein sequence ID" value="CAH0047378.1"/>
    <property type="molecule type" value="Genomic_DNA"/>
</dbReference>
<dbReference type="SUPFAM" id="SSF52777">
    <property type="entry name" value="CoA-dependent acyltransferases"/>
    <property type="match status" value="10"/>
</dbReference>
<dbReference type="InterPro" id="IPR045851">
    <property type="entry name" value="AMP-bd_C_sf"/>
</dbReference>
<dbReference type="InterPro" id="IPR023213">
    <property type="entry name" value="CAT-like_dom_sf"/>
</dbReference>
<dbReference type="SMART" id="SM00823">
    <property type="entry name" value="PKS_PP"/>
    <property type="match status" value="4"/>
</dbReference>
<dbReference type="FunFam" id="3.30.300.30:FF:000015">
    <property type="entry name" value="Nonribosomal peptide synthase SidD"/>
    <property type="match status" value="4"/>
</dbReference>
<sequence>MAAESTASSSLGNTSTEESPSVSCISLPTSSDISTSIDDIDQIWDRNSTIHEQLQSCVHHLVSEIATSQPDALAVCAWDGDFTYSQLEDLASCVAHTILEHGVSPRSIVPLLFSKSRWTSVSMLAIIKVGCIAVALDATQPDQRLLSIVEQVYPQVILSSPEHYRRATSLANVPVIQIDDTILNPKFSKWAIVYSPCTISSSDIVYISFTSGSTGQPKGACISHANVRSAVFYQGEKLGFRRGLRVFDFAPYSFDVAWSNFLHTICSGGCLCVPSEKDMLSDLSSSITAFKASLINVTPTVLRTISPIPPSLETVLLSGEMPYPDNITQWAGRVRLLNTYGPTECTFKCAFSVLTPSVESRPDIGTGVGFSTWIVDLDNSEKLAPIGSVGELYLEGPLVGQGYIGDLEKTNAAFVSDPVWLLSGSTHHAGRHGRLYKTGDLVRYNADGNLLFVGRKDASQLKIRGQRVEIGDVEHHVRACLPRRFQIIVDVITPHGGASEDRSLSVFVELEGQDIGNIKHAMDGLAEKLKEVIPAFMIPRIYFPVTKIPITTTGKSDMRLLREMASALTWDEIIAAQATIFSSVQYTAPSDTIEQHLVQIWATALKLDPARISTTDSFLRLGGDSIAAIFVVAAARERNLAMSVADLFKTPILRDLAQVVTCGDFTGIETVKPFALLNNKSAEALLREHVASFCRLDVTSVEDIFPCTPLQQGMLAMTAKNEKPNHSATSMPAADYVARNAFELPSNIDLNRFETAWTTIGASTPITRTRIVDVPGEGLVQVVIDEALSLRQYPDIISFLKDAPPMGLGTRLFRAGIAQHDDKCYYLSEIHHALFDRWCNVLIMDAIAAAYEGTEQQPLYPFQLFIKHIATRSVTDSIEFWTKQLSGSLPSTFPPINFTPNAKADLDLLIKGLQWPSSGITPSTVIRSALAILLASYSNSDDITFGATVSGRQAPVSGIEKIAGPTIGTIPVRVHFDRSISVDDFQKQLQFQALDIINHEHYGLQNIQRISKEMEKASRFQVLLVVQAAVQGTSEREGGIFSKPQTVIIPEQQSGPMLVSKDSKADSMGIYNSYAMMIICHLDSSDKMTVRINYDTGVIKEQEAVRFSQQFQSLIQAMCTPSQGRLSLKDISLPTTNDLGQILSWNKMQLETPDIDVVDSIDGHAYTNPDAVAVSSWDQQVTYKQLRELTLSLESDLRRRGVTKGSIIVLNFEKSSWFVASMLAVMRIGAVALPTSATCSRQRAQEIAESLRPELVLVSALSQSSAFDELVPTLSIPAQAFSHEVEDREISSKQIRTASDPALILFTSGSTGVPKPIQWNHGVLSSNIHEATSSFGITGSSRVFQFAGYDFDVSIVETLSTLSAGGCLCIPSELDRINRLAESIHESRANWLGLTPSVSENLNPESLPFLTTLVFAGEKLLQKTAMRWVKGVEYVHNWYGPAEASVATSYRVTQESWVDGAIGKSHNSLTWLVDPNNHDRLAPIGAIAELCIEGSIVATYTGAKSQILNNSSFFSPQWNGVKGPESALEHHRRLYKTGDLVKYGPTGDIIFLGRKHDSQRKLRGLRVDLSDIERQVQQFLSGKLEVRVVAEIFTPREGNIETLALFIAAGQDSDHNARDILRRSLPVDALEGYLEMQLPPHMIPKVYLPVEKIPFTHTGKVDRRCLQEFGCALTHQQLAELQPLREESRRPSPGMEQTLQKLWAEIINIEKDAIYAKDNFLRLGGDSIAAMRLVALARTRGLCLSVADIFEAPQLENMAQRTVYVDDSIEKTHCVVPFSLLSGVISAADIRTQAAQLCSVPEYRIVDAYPCTMLQQGLLALGAKTHGQYISRSVFGLQPTIDIGRLRVAWEATVEKLTILRTRIVDLPGQGLVQVILGKNPILTGSNVGDYIHGDETMPMDLGTELCRAAIVDRDFIFTIHHCVYDGSSLKMILDELECQYFGKQGMTVTPFANFIQHLTNIDKNEATDFWKAQLSGVEPRQFPSLPTRLYEPRANEDLEHDILLQWPRDGITPSTIIRSAWSILAAQHTATSDVIFAMTVSGRQANLRGVENCVGPTISTIPLYVSIHGNESVESLLRRMQKQTVSTTDYEQFGLQNIQRLTGLQDARLLQTLLVVQPATEGRGLYDDSDLFKARSYASSLSTMGMDPFNTYALMLICELTKFGLHLRLSFDNNLIDGKQMGRLAHQFEGIIRQLCDEGNSSSKIESLQVASETDLDLFWANKSKPPKQPGQTVIPMIASIVKRYPASIAIDAWDGQFTYQQVEELSNTVSQNFLTRGLMEGSVVAIYLEKTRWAPVMQLAVMKAGCVVLMLSSIVPEHRIQKVFNNVGVQAVVVSESLRDVISRQTCCFSIEELIVKPPDATTFPVVTVNSPAAILVSSGSTGEPKQILWNHSTTAANIKGYADSTAIHASSRVFQFASYDFDVSTVEVLATLAHGGCICIPSESDRLDDLSAAIRRFAANHMNLTPSTAKLLEPKDVPSLTKMVFSGENLTSEDVTKWRQQCSFINWYGPAESSAATFHSANERDWYTGVIGDCSSLNDPTYCWIVDPKNPDRLSPFGAVGELALEGPTSAVRYIGNEALSKARFFENPGFLSAGLVPKIQGRHGQVYLTGDLVKYDSNGKLVFIGRQDAQLKIRGQLVSPIEVECEIRKALESADTEIVVDAVTLRNRTGTSLAAFVVAASQSEADSLTAGLNAKLKGVLPDYAIPSCYIAISSVPTSATGKRNYARLREVGASFEPRRASLSDQWQEPATMAERTLRGLWATVLGLDTDNISTNDSFLRAGDSIQAMRLVGIARQQGLQLTVAEIFQNPVLVDMAKMMRSKMENEDRVEPFSLLGPVQGTVSLVADAAEFLHIKKGDIEDLLPCTPLQEGLLALTVKTSDHYVSRNILKLAHSTDPGIFRKAWEKVISMIPILRTCIIDLPEHGLVQVVLRSQNSWIEAASYDEYLGKEIEHPMGLGVPLMRYSLFAVDNSWYFALTLHHSIYDGWTVPLVMEFLEGFYRGIQPLSQIPFQSFVKYIRQKDQKADAEYWKRQFEDLEAPQFPAIPSSNYQPQTDSTHVYMVENILRRTDDITPSTVIRTAFAILCAQYTNSSDVVFGTVVDGRKAAVSGIERLAGPTIASVPIRVKVDDQGKIITHLHDVQRQTTDMIPHEQTGLSNISRFSEDAHQACQFQTMLVIQPQEKKIGDLSLFEPMRLDSIAEDQARRYHQFNSYALSIICSLDDHRIKIEFSFDSAVISKDSIQLLGRQFGQLLKTLCNRELDDSRVGDINTTTDEDLNIIWKWNSENPEPVERCYHHIFADVVQSSPDAVAATGWDGEVTYAQLDLASTTLAYRLIDLGVQRNTIIPLCFNKSVLTLVALLCVIKAGAGVVFLDMALPGSRLESIVQQFDPNLIVSSPENQPMAKTLVDNVLVISAQADLIPTSSMFKHSRDALPFVDPSDYLYAVFTSGTTGTPKGCLIQHRNFSSAVTLQRDFLGFSNRARVYDFSSYSFDAVHWTILHTLAAGATLCVPSDVERKNNLTESIRSFKVTHIGPTPSLARLINPEEIPTMERIYFGGESVTKEDLSRWMPQSTVTIMYGPSECSSTTVFWRVPKTVPDRLPIGYGVGASTWIVDTKSNDRLAPVGTIGELWLEGPLVGIGYLNNKERTEASYLEDPSWLLRGSPDGSVAGRAGRMYRTGDLVKYDPIDGALIFVSRKDTQVKLRGQRIELAEVEYHARNCLARRLVVAPKTTAEVVVPKITGRASLMVFVELKQSEHSTFYQCIEDLKDELAELVPSYMVPAAFMPVEKIPLVVSGKTDRRRLRELGENITLEQFGGAEDNQSTVVELTESQLLLRTLWVSILGVSLDKIHSESSFLRLGGDSISAMRLAVLARSHRISLTVQNILRAPRLSKMSSLMENLHSSYEIGNEEIKPFSLLKSPENKNKAVRYAASQCNVEETDIMDLFPCTGVQKSLLSMTAKSSGSYIARPLLKLRKQFDLDRLQKAWEIASKTTAPIICYRIVNVPDEGLVQVHLNDKIEFAAYNSMETFLGQDTVNPMGLGTRLTRFSFVNDVSGEVCLILTQHHAMYDGYSLNLLLNEVSNIYSGIADDSSVAPFQAFVKHVGSISKEQSRQFWQSQFADADTAIFPELPGQGYQPKPDSTVKHDISDLEWPERDETPSTLIRAAWAILTARYTDTHDVVFGAMVTGRQAPLPGIDRMIAPLVNAVPVRVKFEPEQSVNSLLHDIQQQSIDMIAFEQTELLDIRRIDANTERGTRFNTLLVVQPPFPDGYGQQDDGPFLHHFETISGSDDLDDFNPNAVMVMCQLSNAGGLQLEISFDSGIIGTSQMELIASQFEHVLRQICVANTETVQDISMASPRDIQTLWKWNSPVPEAINECIPDLISKMVKEQPDAPAICAWDGNLSYSELDTLSGILALYLISLGAKPGTRVPLCFEKSMWYPVAALGAMKTGAACIAIDSTQPEARLKTIICQVDPVFVLSSSKNDSLVKQLSAATSVIVSQQHIDEYSSKLAQDCLPKISASDTLYIVFTSGSTGTPKGVITSHSNFASAAIHQADILHIKGGTRVFDFVSYSFDVSWSNHLQTLICGGCLCIPSEWERKNDIVGAFNRMNCSYSYFTPSVAQSLDPALLPGLRTLAMGGEVIRGTEVARWKNHVDMVIGIYGPAECAQALSFACLSGTSRNGHVGYSYGARTWLVQPGRPDRLAAVGTIGDLVIEGPTVSEGYFKSSGEAAASYVDDPSWLTQGFKDYPGRSGRVYRTGDLLRYNEDGSMDFIGRKDSLIKLRGQRIELAEVEYHVRSCLGDDACLYHGIVAEIIIPQNSNSPLLAIFASLVAKGGNQSEVQDAQAQSMKRFEQMERKLSDRVPIYMVPAAYIHLDKIPMTTTNKTDRKILRGIGGRLSQEQLAQLQAQGKEQRAPNTALEKKLQALWSMALGVDPAMISAESHFFRIGGESIAAMQLVAASREENLSFSVSDVFNAPRLHELASLIAGIGENSEMQVSYEPFSLLGTPDYKRFINEYVQPVLDSDVSDIQDITPATDFQERAVLDAMQDPPGRYPHWIFDLPRDVDFMRLQEACYRLVKHYDVLRTVFVEGQGQLWQVSLSEMKPDYNVFNSQSNELKSFIDGLCEDDLRRPRKLGSSFIRFLAIRHDSGSHKLVLRISHSQFDGYSWPKVLETLSAIYNNQPLLITPEFVQYSYFCARQKNDSLEYWASRLTDSSFPNWSSTTTDDIGCSPGDRLSTSETITMPTNIAMSEGISAATVFHAACALAFSRQFGQKEVIFGRLVTGRSMLPSSLQSVVGPTMTELPIRINIKSTDTLDDVSQQLHDQFIQDSTHEAAGMVEIIRNCTTWPEQATNFGWRTAFQQADDGDSFNFLGSPSNISFYQSSLPARDRPEIYATPRNGKLELEFEGNKRITSERAMSDFIALLRSILEETLER</sequence>
<accession>A0A9P0EG35</accession>
<dbReference type="NCBIfam" id="NF003417">
    <property type="entry name" value="PRK04813.1"/>
    <property type="match status" value="5"/>
</dbReference>
<dbReference type="FunFam" id="3.30.559.30:FF:000003">
    <property type="entry name" value="Nonribosomal peptide synthase SidD"/>
    <property type="match status" value="3"/>
</dbReference>